<gene>
    <name evidence="1" type="ORF">A3I40_04170</name>
</gene>
<protein>
    <recommendedName>
        <fullName evidence="3">DNA polymerase III subunit delta</fullName>
    </recommendedName>
</protein>
<evidence type="ECO:0000313" key="2">
    <source>
        <dbReference type="Proteomes" id="UP000178723"/>
    </source>
</evidence>
<dbReference type="GO" id="GO:0006261">
    <property type="term" value="P:DNA-templated DNA replication"/>
    <property type="evidence" value="ECO:0007669"/>
    <property type="project" value="TreeGrafter"/>
</dbReference>
<dbReference type="EMBL" id="MGEP01000040">
    <property type="protein sequence ID" value="OGL86895.1"/>
    <property type="molecule type" value="Genomic_DNA"/>
</dbReference>
<dbReference type="STRING" id="1802407.A3I40_04170"/>
<dbReference type="Pfam" id="PF13177">
    <property type="entry name" value="DNA_pol3_delta2"/>
    <property type="match status" value="1"/>
</dbReference>
<reference evidence="1 2" key="1">
    <citation type="journal article" date="2016" name="Nat. Commun.">
        <title>Thousands of microbial genomes shed light on interconnected biogeochemical processes in an aquifer system.</title>
        <authorList>
            <person name="Anantharaman K."/>
            <person name="Brown C.T."/>
            <person name="Hug L.A."/>
            <person name="Sharon I."/>
            <person name="Castelle C.J."/>
            <person name="Probst A.J."/>
            <person name="Thomas B.C."/>
            <person name="Singh A."/>
            <person name="Wilkins M.J."/>
            <person name="Karaoz U."/>
            <person name="Brodie E.L."/>
            <person name="Williams K.H."/>
            <person name="Hubbard S.S."/>
            <person name="Banfield J.F."/>
        </authorList>
    </citation>
    <scope>NUCLEOTIDE SEQUENCE [LARGE SCALE GENOMIC DNA]</scope>
</reference>
<dbReference type="Proteomes" id="UP000178723">
    <property type="component" value="Unassembled WGS sequence"/>
</dbReference>
<comment type="caution">
    <text evidence="1">The sequence shown here is derived from an EMBL/GenBank/DDBJ whole genome shotgun (WGS) entry which is preliminary data.</text>
</comment>
<dbReference type="PANTHER" id="PTHR11669">
    <property type="entry name" value="REPLICATION FACTOR C / DNA POLYMERASE III GAMMA-TAU SUBUNIT"/>
    <property type="match status" value="1"/>
</dbReference>
<evidence type="ECO:0000313" key="1">
    <source>
        <dbReference type="EMBL" id="OGL86895.1"/>
    </source>
</evidence>
<accession>A0A1F7V902</accession>
<dbReference type="PANTHER" id="PTHR11669:SF8">
    <property type="entry name" value="DNA POLYMERASE III SUBUNIT DELTA"/>
    <property type="match status" value="1"/>
</dbReference>
<dbReference type="Gene3D" id="3.40.50.300">
    <property type="entry name" value="P-loop containing nucleotide triphosphate hydrolases"/>
    <property type="match status" value="1"/>
</dbReference>
<proteinExistence type="predicted"/>
<organism evidence="1 2">
    <name type="scientific">Candidatus Uhrbacteria bacterium RIFCSPLOWO2_02_FULL_48_12</name>
    <dbReference type="NCBI Taxonomy" id="1802407"/>
    <lineage>
        <taxon>Bacteria</taxon>
        <taxon>Candidatus Uhriibacteriota</taxon>
    </lineage>
</organism>
<sequence>MIFEGFIGQFYWQKYFSALVAERRYAHAYLFSGPRHLGKRTFVKMLSRAMLCHNFTAKGACGQCDSCRSWRGDEHPDLLRLKLAADTSSIGVDEVRDFIAAIQQTPLTANCRAAVIENLDSMTIEGLNVLLKTLEEPPRTAILFLVTESAENLPATVRSRLQHCLFSIVPRRTLIETLTADGVPRARAFELAALSHGRPGLIFYWRSNSVALKDYQTESRQFLELCGSSLKERFAFTENIFKADDLAPSDLKRVLSHWRLLLRDLLVLCANEPGLVSHVFLRPTLDEVAKKHHLQEWSAKYQSLEWLEWMISRNANRRLALNNFLITL</sequence>
<dbReference type="AlphaFoldDB" id="A0A1F7V902"/>
<dbReference type="InterPro" id="IPR027417">
    <property type="entry name" value="P-loop_NTPase"/>
</dbReference>
<evidence type="ECO:0008006" key="3">
    <source>
        <dbReference type="Google" id="ProtNLM"/>
    </source>
</evidence>
<name>A0A1F7V902_9BACT</name>
<dbReference type="InterPro" id="IPR050238">
    <property type="entry name" value="DNA_Rep/Repair_Clamp_Loader"/>
</dbReference>
<dbReference type="SUPFAM" id="SSF52540">
    <property type="entry name" value="P-loop containing nucleoside triphosphate hydrolases"/>
    <property type="match status" value="1"/>
</dbReference>